<evidence type="ECO:0000256" key="6">
    <source>
        <dbReference type="SAM" id="Phobius"/>
    </source>
</evidence>
<dbReference type="Pfam" id="PF21904">
    <property type="entry name" value="CAND6-7_N"/>
    <property type="match status" value="1"/>
</dbReference>
<comment type="caution">
    <text evidence="10">The sequence shown here is derived from an EMBL/GenBank/DDBJ whole genome shotgun (WGS) entry which is preliminary data.</text>
</comment>
<keyword evidence="4 6" id="KW-1133">Transmembrane helix</keyword>
<keyword evidence="11" id="KW-1185">Reference proteome</keyword>
<keyword evidence="2 6" id="KW-0812">Transmembrane</keyword>
<evidence type="ECO:0000256" key="1">
    <source>
        <dbReference type="ARBA" id="ARBA00004141"/>
    </source>
</evidence>
<dbReference type="InterPro" id="IPR009637">
    <property type="entry name" value="GPR107/GPR108-like"/>
</dbReference>
<evidence type="ECO:0000259" key="8">
    <source>
        <dbReference type="Pfam" id="PF06814"/>
    </source>
</evidence>
<evidence type="ECO:0000259" key="9">
    <source>
        <dbReference type="Pfam" id="PF21904"/>
    </source>
</evidence>
<feature type="transmembrane region" description="Helical" evidence="6">
    <location>
        <begin position="350"/>
        <end position="371"/>
    </location>
</feature>
<feature type="chain" id="PRO_5046263855" evidence="7">
    <location>
        <begin position="18"/>
        <end position="461"/>
    </location>
</feature>
<evidence type="ECO:0000313" key="11">
    <source>
        <dbReference type="Proteomes" id="UP001150062"/>
    </source>
</evidence>
<dbReference type="InterPro" id="IPR054103">
    <property type="entry name" value="CAND6-7_N"/>
</dbReference>
<proteinExistence type="predicted"/>
<dbReference type="PANTHER" id="PTHR21229">
    <property type="entry name" value="LUNG SEVEN TRANSMEMBRANE RECEPTOR"/>
    <property type="match status" value="1"/>
</dbReference>
<comment type="subcellular location">
    <subcellularLocation>
        <location evidence="1">Membrane</location>
        <topology evidence="1">Multi-pass membrane protein</topology>
    </subcellularLocation>
</comment>
<feature type="domain" description="CAND6/7 N-terminal" evidence="9">
    <location>
        <begin position="21"/>
        <end position="148"/>
    </location>
</feature>
<evidence type="ECO:0000256" key="7">
    <source>
        <dbReference type="SAM" id="SignalP"/>
    </source>
</evidence>
<evidence type="ECO:0000256" key="3">
    <source>
        <dbReference type="ARBA" id="ARBA00022729"/>
    </source>
</evidence>
<feature type="transmembrane region" description="Helical" evidence="6">
    <location>
        <begin position="233"/>
        <end position="259"/>
    </location>
</feature>
<evidence type="ECO:0000256" key="2">
    <source>
        <dbReference type="ARBA" id="ARBA00022692"/>
    </source>
</evidence>
<accession>A0ABQ8XW90</accession>
<evidence type="ECO:0000313" key="10">
    <source>
        <dbReference type="EMBL" id="KAJ6235664.1"/>
    </source>
</evidence>
<feature type="signal peptide" evidence="7">
    <location>
        <begin position="1"/>
        <end position="17"/>
    </location>
</feature>
<feature type="transmembrane region" description="Helical" evidence="6">
    <location>
        <begin position="165"/>
        <end position="187"/>
    </location>
</feature>
<name>A0ABQ8XW90_9EUKA</name>
<feature type="transmembrane region" description="Helical" evidence="6">
    <location>
        <begin position="199"/>
        <end position="221"/>
    </location>
</feature>
<dbReference type="EMBL" id="JAOAOG010000256">
    <property type="protein sequence ID" value="KAJ6235664.1"/>
    <property type="molecule type" value="Genomic_DNA"/>
</dbReference>
<sequence>MLKNYFFFFLFIIAVNCRVDDLKIENDQRKGYFVDWFGFTQGGQAEIQLTNFKTNKKISKDSFELLEMGFIILPIETIPTRYIEEDPISCSVINGFISENEYLIKKPKKKWIEGFTHETTIEKEGLYGVYFKTCETEPDTISYDLRLKLKNDDNYLSLEEEELPLVYLGFSLLYIFITVVWLSYLGMKRKNSKITKLHRLYTILLFAKMFAIISKSFGYYYLKKTGMHQGWNIPYYFFAVCKGILFIVVIVLLGTGYSSIKSSLNNREKKILMIVIPIQIITNIALIIVEETSPVNQSYFTWWDLLKFFDILCVCLILIPIFWSINHLKKVSTIDGKQFKNLEKITTFKQFYLITVCYIYFTRILIVFLSHSLSYKYHWISILAVELSTSLFLIFIGYKFRPYPENIIINIYGNGNGNDNDNDNDEELPIINNDPLDKKSVIKRDIRDAQEIEDSENIYEN</sequence>
<protein>
    <submittedName>
        <fullName evidence="10">Uncharacterized protein</fullName>
    </submittedName>
</protein>
<keyword evidence="5 6" id="KW-0472">Membrane</keyword>
<feature type="domain" description="GOST seven transmembrane" evidence="8">
    <location>
        <begin position="165"/>
        <end position="406"/>
    </location>
</feature>
<dbReference type="PANTHER" id="PTHR21229:SF2">
    <property type="entry name" value="RE59932P"/>
    <property type="match status" value="1"/>
</dbReference>
<feature type="transmembrane region" description="Helical" evidence="6">
    <location>
        <begin position="271"/>
        <end position="289"/>
    </location>
</feature>
<evidence type="ECO:0000256" key="5">
    <source>
        <dbReference type="ARBA" id="ARBA00023136"/>
    </source>
</evidence>
<keyword evidence="3 7" id="KW-0732">Signal</keyword>
<evidence type="ECO:0000256" key="4">
    <source>
        <dbReference type="ARBA" id="ARBA00022989"/>
    </source>
</evidence>
<reference evidence="10" key="1">
    <citation type="submission" date="2022-08" db="EMBL/GenBank/DDBJ databases">
        <title>Novel sulfate-reducing endosymbionts in the free-living metamonad Anaeramoeba.</title>
        <authorList>
            <person name="Jerlstrom-Hultqvist J."/>
            <person name="Cepicka I."/>
            <person name="Gallot-Lavallee L."/>
            <person name="Salas-Leiva D."/>
            <person name="Curtis B.A."/>
            <person name="Zahonova K."/>
            <person name="Pipaliya S."/>
            <person name="Dacks J."/>
            <person name="Roger A.J."/>
        </authorList>
    </citation>
    <scope>NUCLEOTIDE SEQUENCE</scope>
    <source>
        <strain evidence="10">Schooner1</strain>
    </source>
</reference>
<dbReference type="Pfam" id="PF06814">
    <property type="entry name" value="GOST_TM"/>
    <property type="match status" value="1"/>
</dbReference>
<organism evidence="10 11">
    <name type="scientific">Anaeramoeba flamelloides</name>
    <dbReference type="NCBI Taxonomy" id="1746091"/>
    <lineage>
        <taxon>Eukaryota</taxon>
        <taxon>Metamonada</taxon>
        <taxon>Anaeramoebidae</taxon>
        <taxon>Anaeramoeba</taxon>
    </lineage>
</organism>
<dbReference type="Proteomes" id="UP001150062">
    <property type="component" value="Unassembled WGS sequence"/>
</dbReference>
<feature type="transmembrane region" description="Helical" evidence="6">
    <location>
        <begin position="377"/>
        <end position="398"/>
    </location>
</feature>
<gene>
    <name evidence="10" type="ORF">M0813_28497</name>
</gene>
<dbReference type="InterPro" id="IPR053937">
    <property type="entry name" value="GOST_TM"/>
</dbReference>
<feature type="transmembrane region" description="Helical" evidence="6">
    <location>
        <begin position="309"/>
        <end position="329"/>
    </location>
</feature>